<dbReference type="Gene3D" id="3.40.50.300">
    <property type="entry name" value="P-loop containing nucleotide triphosphate hydrolases"/>
    <property type="match status" value="1"/>
</dbReference>
<dbReference type="KEGG" id="raq:Rahaq2_2205"/>
<dbReference type="PATRIC" id="fig|745277.3.peg.2123"/>
<name>H2IYQ0_RAHAC</name>
<dbReference type="RefSeq" id="WP_015697232.1">
    <property type="nucleotide sequence ID" value="NC_016818.1"/>
</dbReference>
<dbReference type="Pfam" id="PF03567">
    <property type="entry name" value="Sulfotransfer_2"/>
    <property type="match status" value="1"/>
</dbReference>
<reference evidence="2" key="2">
    <citation type="submission" date="2012-01" db="EMBL/GenBank/DDBJ databases">
        <title>Complete sequence of chromosome of Rahnella aquatilis CIP 78.65.</title>
        <authorList>
            <person name="Lucas S."/>
            <person name="Han J."/>
            <person name="Lapidus A."/>
            <person name="Cheng J.-F."/>
            <person name="Goodwin L."/>
            <person name="Pitluck S."/>
            <person name="Peters L."/>
            <person name="Ovchinnikova G."/>
            <person name="Held B."/>
            <person name="Detter J.C."/>
            <person name="Han C."/>
            <person name="Tapia R."/>
            <person name="Land M."/>
            <person name="Hauser L."/>
            <person name="Kyrpides N."/>
            <person name="Ivanova N."/>
            <person name="Pagani I."/>
            <person name="Sobecky P."/>
            <person name="Martinez R."/>
            <person name="Woyke T."/>
        </authorList>
    </citation>
    <scope>NUCLEOTIDE SEQUENCE [LARGE SCALE GENOMIC DNA]</scope>
    <source>
        <strain evidence="2">ATCC 33071 / DSM 4594 / JCM 1683 / NBRC 105701 / NCIMB 13365 / CIP 78.65</strain>
    </source>
</reference>
<accession>H2IYQ0</accession>
<dbReference type="EMBL" id="CP003244">
    <property type="protein sequence ID" value="AEX52061.1"/>
    <property type="molecule type" value="Genomic_DNA"/>
</dbReference>
<dbReference type="GO" id="GO:0016020">
    <property type="term" value="C:membrane"/>
    <property type="evidence" value="ECO:0007669"/>
    <property type="project" value="InterPro"/>
</dbReference>
<dbReference type="OrthoDB" id="288532at2"/>
<evidence type="ECO:0000313" key="2">
    <source>
        <dbReference type="Proteomes" id="UP000009010"/>
    </source>
</evidence>
<dbReference type="AlphaFoldDB" id="H2IYQ0"/>
<reference evidence="1 2" key="1">
    <citation type="journal article" date="2012" name="J. Bacteriol.">
        <title>Complete Genome Sequence of Rahnella aquatilis CIP 78.65.</title>
        <authorList>
            <person name="Martinez R.J."/>
            <person name="Bruce D."/>
            <person name="Detter C."/>
            <person name="Goodwin L.A."/>
            <person name="Han J."/>
            <person name="Han C.S."/>
            <person name="Held B."/>
            <person name="Land M.L."/>
            <person name="Mikhailova N."/>
            <person name="Nolan M."/>
            <person name="Pennacchio L."/>
            <person name="Pitluck S."/>
            <person name="Tapia R."/>
            <person name="Woyke T."/>
            <person name="Sobecky P.A."/>
        </authorList>
    </citation>
    <scope>NUCLEOTIDE SEQUENCE [LARGE SCALE GENOMIC DNA]</scope>
    <source>
        <strain evidence="2">ATCC 33071 / DSM 4594 / JCM 1683 / NBRC 105701 / NCIMB 13365 / CIP 78.65</strain>
    </source>
</reference>
<evidence type="ECO:0000313" key="1">
    <source>
        <dbReference type="EMBL" id="AEX52061.1"/>
    </source>
</evidence>
<dbReference type="eggNOG" id="ENOG503336S">
    <property type="taxonomic scope" value="Bacteria"/>
</dbReference>
<keyword evidence="1" id="KW-0808">Transferase</keyword>
<dbReference type="GO" id="GO:0008146">
    <property type="term" value="F:sulfotransferase activity"/>
    <property type="evidence" value="ECO:0007669"/>
    <property type="project" value="InterPro"/>
</dbReference>
<organism evidence="1 2">
    <name type="scientific">Rahnella aquatilis (strain ATCC 33071 / DSM 4594 / JCM 1683 / NBRC 105701 / NCIMB 13365 / CIP 78.65)</name>
    <dbReference type="NCBI Taxonomy" id="745277"/>
    <lineage>
        <taxon>Bacteria</taxon>
        <taxon>Pseudomonadati</taxon>
        <taxon>Pseudomonadota</taxon>
        <taxon>Gammaproteobacteria</taxon>
        <taxon>Enterobacterales</taxon>
        <taxon>Yersiniaceae</taxon>
        <taxon>Rahnella</taxon>
    </lineage>
</organism>
<gene>
    <name evidence="1" type="ordered locus">Rahaq2_2205</name>
</gene>
<sequence>MDVYDFYGVLSMNESEISFAYNYYLQREADPQGMSIYKGSSNSLKDLEYDLFNSEEYKKNKNILMYPRVEIGRKICILPEAKIIFVPIAKNAHTSITEAFLSFRGIDWKELPIKDNQILKCGDEEHKFHAAIEENDTGILIKDLPPRVIHEALSSPEYLRVAVVRDPFKRLISAYNHLVVQSVRDEIIRRNTKLIWNFFERGLSEEINFIELMKYISCVPNHEIDLHFAPQHTFISNFNINKFIPIEKLNILEELIENRSGKPFKIKHMNTHSASLKPENVAVNDDTRRFINDRYWMDVKLYQDAVTESSKKE</sequence>
<dbReference type="Proteomes" id="UP000009010">
    <property type="component" value="Chromosome"/>
</dbReference>
<dbReference type="InterPro" id="IPR027417">
    <property type="entry name" value="P-loop_NTPase"/>
</dbReference>
<dbReference type="InterPro" id="IPR005331">
    <property type="entry name" value="Sulfotransferase"/>
</dbReference>
<protein>
    <submittedName>
        <fullName evidence="1">Sulfotransferase family</fullName>
    </submittedName>
</protein>
<proteinExistence type="predicted"/>
<dbReference type="HOGENOM" id="CLU_888174_0_0_6"/>
<keyword evidence="2" id="KW-1185">Reference proteome</keyword>